<protein>
    <recommendedName>
        <fullName evidence="6">Methionine aminopeptidase</fullName>
        <ecNumber evidence="6">3.4.11.18</ecNumber>
    </recommendedName>
</protein>
<name>A0A3M0CTV9_9PROT</name>
<keyword evidence="4 6" id="KW-0479">Metal-binding</keyword>
<reference evidence="8 9" key="1">
    <citation type="submission" date="2018-10" db="EMBL/GenBank/DDBJ databases">
        <title>Genomic Encyclopedia of Archaeal and Bacterial Type Strains, Phase II (KMG-II): from individual species to whole genera.</title>
        <authorList>
            <person name="Goeker M."/>
        </authorList>
    </citation>
    <scope>NUCLEOTIDE SEQUENCE [LARGE SCALE GENOMIC DNA]</scope>
    <source>
        <strain evidence="8 9">DSM 25217</strain>
    </source>
</reference>
<dbReference type="AlphaFoldDB" id="A0A3M0CTV9"/>
<evidence type="ECO:0000313" key="8">
    <source>
        <dbReference type="EMBL" id="RMB11870.1"/>
    </source>
</evidence>
<dbReference type="PANTHER" id="PTHR43330:SF13">
    <property type="entry name" value="METHIONINE AMINOPEPTIDASE 2"/>
    <property type="match status" value="1"/>
</dbReference>
<dbReference type="OrthoDB" id="9802055at2"/>
<keyword evidence="5" id="KW-0378">Hydrolase</keyword>
<dbReference type="InParanoid" id="A0A3M0CTV9"/>
<comment type="similarity">
    <text evidence="6">Belongs to the peptidase M24A family.</text>
</comment>
<evidence type="ECO:0000256" key="3">
    <source>
        <dbReference type="ARBA" id="ARBA00022670"/>
    </source>
</evidence>
<dbReference type="PRINTS" id="PR00599">
    <property type="entry name" value="MAPEPTIDASE"/>
</dbReference>
<dbReference type="GO" id="GO:0070006">
    <property type="term" value="F:metalloaminopeptidase activity"/>
    <property type="evidence" value="ECO:0007669"/>
    <property type="project" value="InterPro"/>
</dbReference>
<keyword evidence="9" id="KW-1185">Reference proteome</keyword>
<evidence type="ECO:0000256" key="1">
    <source>
        <dbReference type="ARBA" id="ARBA00002521"/>
    </source>
</evidence>
<dbReference type="RefSeq" id="WP_121937102.1">
    <property type="nucleotide sequence ID" value="NZ_REFR01000009.1"/>
</dbReference>
<comment type="cofactor">
    <cofactor evidence="6">
        <name>Co(2+)</name>
        <dbReference type="ChEBI" id="CHEBI:48828"/>
    </cofactor>
    <cofactor evidence="6">
        <name>Zn(2+)</name>
        <dbReference type="ChEBI" id="CHEBI:29105"/>
    </cofactor>
    <cofactor evidence="6">
        <name>Mn(2+)</name>
        <dbReference type="ChEBI" id="CHEBI:29035"/>
    </cofactor>
    <cofactor evidence="6">
        <name>Fe(2+)</name>
        <dbReference type="ChEBI" id="CHEBI:29033"/>
    </cofactor>
    <text evidence="6">Binds 2 divalent metal cations per subunit. Has a high-affinity and a low affinity metal-binding site. The true nature of the physiological cofactor is under debate. The enzyme is active with cobalt, zinc, manganese or divalent iron ions.</text>
</comment>
<gene>
    <name evidence="8" type="ORF">BXY39_0356</name>
</gene>
<evidence type="ECO:0000256" key="5">
    <source>
        <dbReference type="ARBA" id="ARBA00022801"/>
    </source>
</evidence>
<evidence type="ECO:0000256" key="4">
    <source>
        <dbReference type="ARBA" id="ARBA00022723"/>
    </source>
</evidence>
<dbReference type="GO" id="GO:0004239">
    <property type="term" value="F:initiator methionyl aminopeptidase activity"/>
    <property type="evidence" value="ECO:0007669"/>
    <property type="project" value="UniProtKB-EC"/>
</dbReference>
<evidence type="ECO:0000256" key="2">
    <source>
        <dbReference type="ARBA" id="ARBA00022438"/>
    </source>
</evidence>
<dbReference type="InterPro" id="IPR002467">
    <property type="entry name" value="Pept_M24A_MAP1"/>
</dbReference>
<dbReference type="PANTHER" id="PTHR43330">
    <property type="entry name" value="METHIONINE AMINOPEPTIDASE"/>
    <property type="match status" value="1"/>
</dbReference>
<accession>A0A3M0CTV9</accession>
<keyword evidence="2 6" id="KW-0031">Aminopeptidase</keyword>
<dbReference type="Proteomes" id="UP000271227">
    <property type="component" value="Unassembled WGS sequence"/>
</dbReference>
<dbReference type="NCBIfam" id="TIGR00500">
    <property type="entry name" value="met_pdase_I"/>
    <property type="match status" value="1"/>
</dbReference>
<comment type="caution">
    <text evidence="8">The sequence shown here is derived from an EMBL/GenBank/DDBJ whole genome shotgun (WGS) entry which is preliminary data.</text>
</comment>
<evidence type="ECO:0000256" key="6">
    <source>
        <dbReference type="RuleBase" id="RU003653"/>
    </source>
</evidence>
<keyword evidence="3 6" id="KW-0645">Protease</keyword>
<proteinExistence type="inferred from homology"/>
<comment type="function">
    <text evidence="1">Removes the N-terminal methionine from nascent proteins. The N-terminal methionine is often cleaved when the second residue in the primary sequence is small and uncharged (Met-Ala-, Cys, Gly, Pro, Ser, Thr, or Val). Requires deformylation of the N(alpha)-formylated initiator methionine before it can be hydrolyzed.</text>
</comment>
<evidence type="ECO:0000313" key="9">
    <source>
        <dbReference type="Proteomes" id="UP000271227"/>
    </source>
</evidence>
<dbReference type="Gene3D" id="3.90.230.10">
    <property type="entry name" value="Creatinase/methionine aminopeptidase superfamily"/>
    <property type="match status" value="1"/>
</dbReference>
<dbReference type="EMBL" id="REFR01000009">
    <property type="protein sequence ID" value="RMB11870.1"/>
    <property type="molecule type" value="Genomic_DNA"/>
</dbReference>
<feature type="domain" description="Peptidase M24" evidence="7">
    <location>
        <begin position="10"/>
        <end position="238"/>
    </location>
</feature>
<dbReference type="EC" id="3.4.11.18" evidence="6"/>
<dbReference type="GO" id="GO:0046872">
    <property type="term" value="F:metal ion binding"/>
    <property type="evidence" value="ECO:0007669"/>
    <property type="project" value="UniProtKB-KW"/>
</dbReference>
<sequence length="245" mass="26239">MTIGSDEDLEKMKEIGAICRSVLAAMRARVCEGITPLELDDIAGRMLSAAGARSAPKLAYDFPGHACISVGTAVAHGIPDDRPLRAGEMVNIDVSAEKDGYFADTGASMCVGAPCREVAALLKATEDTQRRAMYTARAGRPISGVARIVEARAKQHGYHIVEGLNGHGVGRWIHEEPRVSNTLSLAQKGRLKRGQVITVEPFLATRSRSYVEDADGWTLRLQDGGLGAQFEHTFVVTDGAPIVLT</sequence>
<dbReference type="InterPro" id="IPR001714">
    <property type="entry name" value="Pept_M24_MAP"/>
</dbReference>
<dbReference type="Pfam" id="PF00557">
    <property type="entry name" value="Peptidase_M24"/>
    <property type="match status" value="1"/>
</dbReference>
<dbReference type="InterPro" id="IPR036005">
    <property type="entry name" value="Creatinase/aminopeptidase-like"/>
</dbReference>
<organism evidence="8 9">
    <name type="scientific">Eilatimonas milleporae</name>
    <dbReference type="NCBI Taxonomy" id="911205"/>
    <lineage>
        <taxon>Bacteria</taxon>
        <taxon>Pseudomonadati</taxon>
        <taxon>Pseudomonadota</taxon>
        <taxon>Alphaproteobacteria</taxon>
        <taxon>Kordiimonadales</taxon>
        <taxon>Kordiimonadaceae</taxon>
        <taxon>Eilatimonas</taxon>
    </lineage>
</organism>
<dbReference type="SUPFAM" id="SSF55920">
    <property type="entry name" value="Creatinase/aminopeptidase"/>
    <property type="match status" value="1"/>
</dbReference>
<dbReference type="GO" id="GO:0006508">
    <property type="term" value="P:proteolysis"/>
    <property type="evidence" value="ECO:0007669"/>
    <property type="project" value="UniProtKB-KW"/>
</dbReference>
<evidence type="ECO:0000259" key="7">
    <source>
        <dbReference type="Pfam" id="PF00557"/>
    </source>
</evidence>
<dbReference type="InterPro" id="IPR000994">
    <property type="entry name" value="Pept_M24"/>
</dbReference>
<comment type="catalytic activity">
    <reaction evidence="6">
        <text>Release of N-terminal amino acids, preferentially methionine, from peptides and arylamides.</text>
        <dbReference type="EC" id="3.4.11.18"/>
    </reaction>
</comment>